<gene>
    <name evidence="2" type="ORF">H6F41_09850</name>
</gene>
<accession>A0ABR7ZWW9</accession>
<dbReference type="Proteomes" id="UP000642094">
    <property type="component" value="Unassembled WGS sequence"/>
</dbReference>
<dbReference type="InterPro" id="IPR035897">
    <property type="entry name" value="Toll_tir_struct_dom_sf"/>
</dbReference>
<reference evidence="2 3" key="1">
    <citation type="journal article" date="2020" name="ISME J.">
        <title>Comparative genomics reveals insights into cyanobacterial evolution and habitat adaptation.</title>
        <authorList>
            <person name="Chen M.Y."/>
            <person name="Teng W.K."/>
            <person name="Zhao L."/>
            <person name="Hu C.X."/>
            <person name="Zhou Y.K."/>
            <person name="Han B.P."/>
            <person name="Song L.R."/>
            <person name="Shu W.S."/>
        </authorList>
    </citation>
    <scope>NUCLEOTIDE SEQUENCE [LARGE SCALE GENOMIC DNA]</scope>
    <source>
        <strain evidence="2 3">FACHB-723</strain>
    </source>
</reference>
<sequence length="186" mass="21671">MSYKNGNYCAFYVAEPFNEGALGAHKAKDFVYYNLLRAWKGWDLSFPFNDSHNKTYSVRDGSDWESTLKPRLRERLRNSKNVILFLSKRTVNSRALREEIDYGINVLGLPIIIIYPDYETKESLLQNGSLKNEIKNLWDKLPILRDSMNKVPTLHVPMNKALITKSLQDNDFMVNTKAIPDVYIYR</sequence>
<dbReference type="Pfam" id="PF08937">
    <property type="entry name" value="ThsB_TIR"/>
    <property type="match status" value="1"/>
</dbReference>
<comment type="caution">
    <text evidence="2">The sequence shown here is derived from an EMBL/GenBank/DDBJ whole genome shotgun (WGS) entry which is preliminary data.</text>
</comment>
<dbReference type="RefSeq" id="WP_190403299.1">
    <property type="nucleotide sequence ID" value="NZ_JACJQB010000016.1"/>
</dbReference>
<feature type="domain" description="Thoeris protein ThsB TIR-like" evidence="1">
    <location>
        <begin position="25"/>
        <end position="120"/>
    </location>
</feature>
<keyword evidence="3" id="KW-1185">Reference proteome</keyword>
<keyword evidence="2" id="KW-0675">Receptor</keyword>
<dbReference type="EMBL" id="JACJQB010000016">
    <property type="protein sequence ID" value="MBD2188448.1"/>
    <property type="molecule type" value="Genomic_DNA"/>
</dbReference>
<dbReference type="Gene3D" id="3.40.50.11200">
    <property type="match status" value="1"/>
</dbReference>
<organism evidence="2 3">
    <name type="scientific">Pseudanabaena mucicola FACHB-723</name>
    <dbReference type="NCBI Taxonomy" id="2692860"/>
    <lineage>
        <taxon>Bacteria</taxon>
        <taxon>Bacillati</taxon>
        <taxon>Cyanobacteriota</taxon>
        <taxon>Cyanophyceae</taxon>
        <taxon>Pseudanabaenales</taxon>
        <taxon>Pseudanabaenaceae</taxon>
        <taxon>Pseudanabaena</taxon>
    </lineage>
</organism>
<dbReference type="SUPFAM" id="SSF52200">
    <property type="entry name" value="Toll/Interleukin receptor TIR domain"/>
    <property type="match status" value="1"/>
</dbReference>
<protein>
    <submittedName>
        <fullName evidence="2">Toll/interleukin-1 receptor domain-containing protein</fullName>
    </submittedName>
</protein>
<name>A0ABR7ZWW9_9CYAN</name>
<evidence type="ECO:0000313" key="3">
    <source>
        <dbReference type="Proteomes" id="UP000642094"/>
    </source>
</evidence>
<proteinExistence type="predicted"/>
<dbReference type="InterPro" id="IPR015032">
    <property type="entry name" value="ThsB__TIR-like_domain"/>
</dbReference>
<evidence type="ECO:0000259" key="1">
    <source>
        <dbReference type="Pfam" id="PF08937"/>
    </source>
</evidence>
<evidence type="ECO:0000313" key="2">
    <source>
        <dbReference type="EMBL" id="MBD2188448.1"/>
    </source>
</evidence>